<protein>
    <submittedName>
        <fullName evidence="2">Copper chaperone PCu(A)C</fullName>
    </submittedName>
</protein>
<evidence type="ECO:0000313" key="2">
    <source>
        <dbReference type="EMBL" id="NDW07650.1"/>
    </source>
</evidence>
<proteinExistence type="predicted"/>
<keyword evidence="1" id="KW-0732">Signal</keyword>
<dbReference type="PANTHER" id="PTHR36302">
    <property type="entry name" value="BLR7088 PROTEIN"/>
    <property type="match status" value="1"/>
</dbReference>
<comment type="caution">
    <text evidence="2">The sequence shown here is derived from an EMBL/GenBank/DDBJ whole genome shotgun (WGS) entry which is preliminary data.</text>
</comment>
<dbReference type="InterPro" id="IPR036182">
    <property type="entry name" value="PCuAC_sf"/>
</dbReference>
<sequence>MTPPTLAAAIAACLVFLGPVAAHEFKASDLTIDHPSSRPTSPGAKVGVGYVSIRNDGSKADRLIGGSATVAGRFEIHASSVEDGVARMRRVDDGIVVEPGATVKLASGGVHVMLLDLKQQIVKGQSFDGTLAFERAGTVPVRFMVEGFGAAAAAASHKKHKP</sequence>
<keyword evidence="3" id="KW-1185">Reference proteome</keyword>
<dbReference type="InterPro" id="IPR058248">
    <property type="entry name" value="Lxx211020-like"/>
</dbReference>
<evidence type="ECO:0000313" key="3">
    <source>
        <dbReference type="Proteomes" id="UP000469011"/>
    </source>
</evidence>
<organism evidence="2 3">
    <name type="scientific">Jiella pacifica</name>
    <dbReference type="NCBI Taxonomy" id="2696469"/>
    <lineage>
        <taxon>Bacteria</taxon>
        <taxon>Pseudomonadati</taxon>
        <taxon>Pseudomonadota</taxon>
        <taxon>Alphaproteobacteria</taxon>
        <taxon>Hyphomicrobiales</taxon>
        <taxon>Aurantimonadaceae</taxon>
        <taxon>Jiella</taxon>
    </lineage>
</organism>
<dbReference type="EMBL" id="JAAAMG010000034">
    <property type="protein sequence ID" value="NDW07650.1"/>
    <property type="molecule type" value="Genomic_DNA"/>
</dbReference>
<feature type="signal peptide" evidence="1">
    <location>
        <begin position="1"/>
        <end position="22"/>
    </location>
</feature>
<reference evidence="2 3" key="1">
    <citation type="submission" date="2020-01" db="EMBL/GenBank/DDBJ databases">
        <title>Jiella pacifica sp. nov.</title>
        <authorList>
            <person name="Xue Z."/>
            <person name="Zhu S."/>
            <person name="Chen J."/>
            <person name="Yang J."/>
        </authorList>
    </citation>
    <scope>NUCLEOTIDE SEQUENCE [LARGE SCALE GENOMIC DNA]</scope>
    <source>
        <strain evidence="2 3">40Bstr34</strain>
    </source>
</reference>
<name>A0A6N9T8M5_9HYPH</name>
<accession>A0A6N9T8M5</accession>
<feature type="chain" id="PRO_5027056090" evidence="1">
    <location>
        <begin position="23"/>
        <end position="162"/>
    </location>
</feature>
<dbReference type="InterPro" id="IPR007410">
    <property type="entry name" value="LpqE-like"/>
</dbReference>
<evidence type="ECO:0000256" key="1">
    <source>
        <dbReference type="SAM" id="SignalP"/>
    </source>
</evidence>
<dbReference type="RefSeq" id="WP_163466103.1">
    <property type="nucleotide sequence ID" value="NZ_JAAAMG010000034.1"/>
</dbReference>
<dbReference type="Pfam" id="PF04314">
    <property type="entry name" value="PCuAC"/>
    <property type="match status" value="1"/>
</dbReference>
<dbReference type="Proteomes" id="UP000469011">
    <property type="component" value="Unassembled WGS sequence"/>
</dbReference>
<dbReference type="AlphaFoldDB" id="A0A6N9T8M5"/>
<dbReference type="Gene3D" id="2.60.40.1890">
    <property type="entry name" value="PCu(A)C copper chaperone"/>
    <property type="match status" value="1"/>
</dbReference>
<dbReference type="SUPFAM" id="SSF110087">
    <property type="entry name" value="DR1885-like metal-binding protein"/>
    <property type="match status" value="1"/>
</dbReference>
<gene>
    <name evidence="2" type="ORF">GTK09_24880</name>
</gene>
<dbReference type="PANTHER" id="PTHR36302:SF1">
    <property type="entry name" value="COPPER CHAPERONE PCU(A)C"/>
    <property type="match status" value="1"/>
</dbReference>